<proteinExistence type="predicted"/>
<gene>
    <name evidence="3" type="ORF">ELB75_07070</name>
</gene>
<name>A0A3S9SJT5_EIKCO</name>
<organism evidence="3 4">
    <name type="scientific">Eikenella corrodens</name>
    <dbReference type="NCBI Taxonomy" id="539"/>
    <lineage>
        <taxon>Bacteria</taxon>
        <taxon>Pseudomonadati</taxon>
        <taxon>Pseudomonadota</taxon>
        <taxon>Betaproteobacteria</taxon>
        <taxon>Neisseriales</taxon>
        <taxon>Neisseriaceae</taxon>
        <taxon>Eikenella</taxon>
    </lineage>
</organism>
<feature type="domain" description="Zona occludens toxin N-terminal" evidence="2">
    <location>
        <begin position="1"/>
        <end position="189"/>
    </location>
</feature>
<dbReference type="RefSeq" id="WP_126983325.1">
    <property type="nucleotide sequence ID" value="NZ_CP034670.1"/>
</dbReference>
<keyword evidence="1" id="KW-0472">Membrane</keyword>
<dbReference type="InterPro" id="IPR027417">
    <property type="entry name" value="P-loop_NTPase"/>
</dbReference>
<dbReference type="Pfam" id="PF05707">
    <property type="entry name" value="Zot"/>
    <property type="match status" value="1"/>
</dbReference>
<dbReference type="OrthoDB" id="8809170at2"/>
<evidence type="ECO:0000259" key="2">
    <source>
        <dbReference type="Pfam" id="PF05707"/>
    </source>
</evidence>
<reference evidence="3 4" key="1">
    <citation type="submission" date="2018-12" db="EMBL/GenBank/DDBJ databases">
        <title>Genome sequencing of Eikenella corrodens KCOM 3110 (= JS217).</title>
        <authorList>
            <person name="Koo J.-K."/>
            <person name="Park S.-N."/>
            <person name="Lim Y.K."/>
        </authorList>
    </citation>
    <scope>NUCLEOTIDE SEQUENCE [LARGE SCALE GENOMIC DNA]</scope>
    <source>
        <strain evidence="3 4">KCOM 3110</strain>
    </source>
</reference>
<evidence type="ECO:0000313" key="4">
    <source>
        <dbReference type="Proteomes" id="UP000282435"/>
    </source>
</evidence>
<keyword evidence="1" id="KW-0812">Transmembrane</keyword>
<sequence length="291" mass="32588">MIYLITGTPGTGKTAFAVSSIINNREGLFKYETEDGDMVDRPLYFCHIDGLNEKALKAHRLTEEQIQSAPLNELVPEGSVVIVDEADYAYPTRAAAKEVPPYIKTLKELRHHGFTLILMVQHPTMLDSYLRNLVGKHWHLERKQVGTKLYEFYRCETNLSAACAVKGVVSDFYKPDKKAFRYYKSASVHIKFKKKLHPIFYGLGLLLVCTPLFVYYTGGRFVKRYYGGEGQAESVAVVEASAAVADMPPQSAYPATVAAASNPLPPGSKVEDYRPRIANLQETAPIYDNLR</sequence>
<dbReference type="InterPro" id="IPR008900">
    <property type="entry name" value="Zot_N"/>
</dbReference>
<evidence type="ECO:0000256" key="1">
    <source>
        <dbReference type="SAM" id="Phobius"/>
    </source>
</evidence>
<dbReference type="Proteomes" id="UP000282435">
    <property type="component" value="Chromosome"/>
</dbReference>
<accession>A0A3S9SJT5</accession>
<keyword evidence="1" id="KW-1133">Transmembrane helix</keyword>
<evidence type="ECO:0000313" key="3">
    <source>
        <dbReference type="EMBL" id="AZR59803.1"/>
    </source>
</evidence>
<dbReference type="AlphaFoldDB" id="A0A3S9SJT5"/>
<dbReference type="EMBL" id="CP034670">
    <property type="protein sequence ID" value="AZR59803.1"/>
    <property type="molecule type" value="Genomic_DNA"/>
</dbReference>
<protein>
    <submittedName>
        <fullName evidence="3">AAA family ATPase</fullName>
    </submittedName>
</protein>
<feature type="transmembrane region" description="Helical" evidence="1">
    <location>
        <begin position="199"/>
        <end position="216"/>
    </location>
</feature>
<dbReference type="Gene3D" id="3.40.50.300">
    <property type="entry name" value="P-loop containing nucleotide triphosphate hydrolases"/>
    <property type="match status" value="1"/>
</dbReference>
<dbReference type="SUPFAM" id="SSF52540">
    <property type="entry name" value="P-loop containing nucleoside triphosphate hydrolases"/>
    <property type="match status" value="1"/>
</dbReference>